<dbReference type="InterPro" id="IPR006315">
    <property type="entry name" value="OM_autotransptr_brl_dom"/>
</dbReference>
<reference evidence="2" key="1">
    <citation type="journal article" date="2017" name="Appl. Environ. Microbiol.">
        <title>Molecular characterization of an Endozoicomonas-like organism causing infection in king scallop Pecten maximus L.</title>
        <authorList>
            <person name="Cano I."/>
            <person name="van Aerle R."/>
            <person name="Ross S."/>
            <person name="Verner-Jeffreys D.W."/>
            <person name="Paley R.K."/>
            <person name="Rimmer G."/>
            <person name="Ryder D."/>
            <person name="Hooper P."/>
            <person name="Stone D."/>
            <person name="Feist S.W."/>
        </authorList>
    </citation>
    <scope>NUCLEOTIDE SEQUENCE</scope>
</reference>
<comment type="caution">
    <text evidence="2">The sequence shown here is derived from an EMBL/GenBank/DDBJ whole genome shotgun (WGS) entry which is preliminary data.</text>
</comment>
<proteinExistence type="predicted"/>
<dbReference type="EMBL" id="NSIT01000069">
    <property type="protein sequence ID" value="PJE79437.1"/>
    <property type="molecule type" value="Genomic_DNA"/>
</dbReference>
<protein>
    <submittedName>
        <fullName evidence="2">Outer membrane protein B</fullName>
    </submittedName>
</protein>
<dbReference type="Pfam" id="PF03797">
    <property type="entry name" value="Autotransporter"/>
    <property type="match status" value="1"/>
</dbReference>
<organism evidence="2">
    <name type="scientific">invertebrate metagenome</name>
    <dbReference type="NCBI Taxonomy" id="1711999"/>
    <lineage>
        <taxon>unclassified sequences</taxon>
        <taxon>metagenomes</taxon>
        <taxon>organismal metagenomes</taxon>
    </lineage>
</organism>
<gene>
    <name evidence="2" type="primary">ompB_2</name>
    <name evidence="2" type="ORF">CI610_01600</name>
</gene>
<dbReference type="Gene3D" id="2.40.128.130">
    <property type="entry name" value="Autotransporter beta-domain"/>
    <property type="match status" value="1"/>
</dbReference>
<dbReference type="NCBIfam" id="TIGR01414">
    <property type="entry name" value="autotrans_barl"/>
    <property type="match status" value="1"/>
</dbReference>
<dbReference type="GO" id="GO:0019867">
    <property type="term" value="C:outer membrane"/>
    <property type="evidence" value="ECO:0007669"/>
    <property type="project" value="InterPro"/>
</dbReference>
<dbReference type="InterPro" id="IPR005546">
    <property type="entry name" value="Autotransporte_beta"/>
</dbReference>
<evidence type="ECO:0000259" key="1">
    <source>
        <dbReference type="PROSITE" id="PS51208"/>
    </source>
</evidence>
<sequence length="272" mass="30288">MLFVKSSDDISFRQHNLRAYEAGINSGDPVVNTPGFWGKYHYVSGSGKNRGVVYGADSDINGLSLGLDGQMNDQLILGVGFGYHQAKLTAKDIEQQITSNYYTVSVYSSWTNREWFVDGTLLYSYGSSDFKHSVSNLFYKADGIKQHLWGGSIASGYQVKYDKLMLESVLQCNYLKGKFDGYKEKKSGIFAQQVKNKDVESVDLGIGCRLSENYLLDKGLLTPTIQLMGYHDFNNDTAEAQVCLIGSDTWVSLYGNDKKQNRLLAGAGLHIR</sequence>
<dbReference type="SMART" id="SM00869">
    <property type="entry name" value="Autotransporter"/>
    <property type="match status" value="1"/>
</dbReference>
<dbReference type="InterPro" id="IPR036709">
    <property type="entry name" value="Autotransporte_beta_dom_sf"/>
</dbReference>
<evidence type="ECO:0000313" key="2">
    <source>
        <dbReference type="EMBL" id="PJE79437.1"/>
    </source>
</evidence>
<name>A0A2H9T8B6_9ZZZZ</name>
<dbReference type="PROSITE" id="PS51208">
    <property type="entry name" value="AUTOTRANSPORTER"/>
    <property type="match status" value="1"/>
</dbReference>
<dbReference type="SUPFAM" id="SSF103515">
    <property type="entry name" value="Autotransporter"/>
    <property type="match status" value="1"/>
</dbReference>
<accession>A0A2H9T8B6</accession>
<dbReference type="AlphaFoldDB" id="A0A2H9T8B6"/>
<feature type="domain" description="Autotransporter" evidence="1">
    <location>
        <begin position="29"/>
        <end position="272"/>
    </location>
</feature>